<feature type="transmembrane region" description="Helical" evidence="15">
    <location>
        <begin position="322"/>
        <end position="344"/>
    </location>
</feature>
<evidence type="ECO:0000256" key="15">
    <source>
        <dbReference type="RuleBase" id="RU362033"/>
    </source>
</evidence>
<comment type="similarity">
    <text evidence="2 15">Belongs to the cation transport ATPase (P-type) (TC 3.A.3) family. Type IV subfamily.</text>
</comment>
<keyword evidence="8 15" id="KW-1278">Translocase</keyword>
<name>G0QNX2_ICHMU</name>
<keyword evidence="10 15" id="KW-0472">Membrane</keyword>
<keyword evidence="4 14" id="KW-0479">Metal-binding</keyword>
<dbReference type="STRING" id="857967.G0QNX2"/>
<evidence type="ECO:0000256" key="14">
    <source>
        <dbReference type="PIRSR" id="PIRSR606539-3"/>
    </source>
</evidence>
<feature type="binding site" evidence="13">
    <location>
        <position position="785"/>
    </location>
    <ligand>
        <name>ATP</name>
        <dbReference type="ChEBI" id="CHEBI:30616"/>
    </ligand>
</feature>
<feature type="active site" description="4-aspartylphosphate intermediate" evidence="12">
    <location>
        <position position="387"/>
    </location>
</feature>
<dbReference type="AlphaFoldDB" id="G0QNX2"/>
<dbReference type="SUPFAM" id="SSF81653">
    <property type="entry name" value="Calcium ATPase, transduction domain A"/>
    <property type="match status" value="1"/>
</dbReference>
<dbReference type="SFLD" id="SFLDS00003">
    <property type="entry name" value="Haloacid_Dehalogenase"/>
    <property type="match status" value="1"/>
</dbReference>
<dbReference type="eggNOG" id="KOG0206">
    <property type="taxonomic scope" value="Eukaryota"/>
</dbReference>
<dbReference type="FunCoup" id="G0QNX2">
    <property type="interactions" value="5"/>
</dbReference>
<feature type="transmembrane region" description="Helical" evidence="15">
    <location>
        <begin position="576"/>
        <end position="594"/>
    </location>
</feature>
<dbReference type="NCBIfam" id="TIGR01494">
    <property type="entry name" value="ATPase_P-type"/>
    <property type="match status" value="1"/>
</dbReference>
<dbReference type="InterPro" id="IPR023214">
    <property type="entry name" value="HAD_sf"/>
</dbReference>
<dbReference type="Pfam" id="PF13246">
    <property type="entry name" value="Cation_ATPase"/>
    <property type="match status" value="1"/>
</dbReference>
<evidence type="ECO:0000256" key="4">
    <source>
        <dbReference type="ARBA" id="ARBA00022723"/>
    </source>
</evidence>
<keyword evidence="5 13" id="KW-0547">Nucleotide-binding</keyword>
<dbReference type="Gene3D" id="3.40.50.1000">
    <property type="entry name" value="HAD superfamily/HAD-like"/>
    <property type="match status" value="1"/>
</dbReference>
<feature type="binding site" evidence="13">
    <location>
        <position position="816"/>
    </location>
    <ligand>
        <name>ATP</name>
        <dbReference type="ChEBI" id="CHEBI:30616"/>
    </ligand>
</feature>
<dbReference type="InterPro" id="IPR001757">
    <property type="entry name" value="P_typ_ATPase"/>
</dbReference>
<feature type="binding site" evidence="13">
    <location>
        <position position="597"/>
    </location>
    <ligand>
        <name>ATP</name>
        <dbReference type="ChEBI" id="CHEBI:30616"/>
    </ligand>
</feature>
<evidence type="ECO:0000256" key="13">
    <source>
        <dbReference type="PIRSR" id="PIRSR606539-2"/>
    </source>
</evidence>
<dbReference type="GO" id="GO:0005524">
    <property type="term" value="F:ATP binding"/>
    <property type="evidence" value="ECO:0007669"/>
    <property type="project" value="UniProtKB-UniRule"/>
</dbReference>
<dbReference type="Pfam" id="PF16209">
    <property type="entry name" value="PhoLip_ATPase_N"/>
    <property type="match status" value="1"/>
</dbReference>
<evidence type="ECO:0000256" key="3">
    <source>
        <dbReference type="ARBA" id="ARBA00022692"/>
    </source>
</evidence>
<evidence type="ECO:0000256" key="1">
    <source>
        <dbReference type="ARBA" id="ARBA00004141"/>
    </source>
</evidence>
<keyword evidence="16" id="KW-0175">Coiled coil</keyword>
<dbReference type="SUPFAM" id="SSF81660">
    <property type="entry name" value="Metal cation-transporting ATPase, ATP-binding domain N"/>
    <property type="match status" value="1"/>
</dbReference>
<evidence type="ECO:0000256" key="10">
    <source>
        <dbReference type="ARBA" id="ARBA00023136"/>
    </source>
</evidence>
<feature type="binding site" evidence="13">
    <location>
        <position position="389"/>
    </location>
    <ligand>
        <name>ATP</name>
        <dbReference type="ChEBI" id="CHEBI:30616"/>
    </ligand>
</feature>
<dbReference type="SUPFAM" id="SSF56784">
    <property type="entry name" value="HAD-like"/>
    <property type="match status" value="1"/>
</dbReference>
<feature type="binding site" evidence="14">
    <location>
        <position position="387"/>
    </location>
    <ligand>
        <name>Mg(2+)</name>
        <dbReference type="ChEBI" id="CHEBI:18420"/>
    </ligand>
</feature>
<feature type="domain" description="P-type ATPase C-terminal" evidence="18">
    <location>
        <begin position="838"/>
        <end position="1076"/>
    </location>
</feature>
<dbReference type="SFLD" id="SFLDG00002">
    <property type="entry name" value="C1.7:_P-type_atpase_like"/>
    <property type="match status" value="1"/>
</dbReference>
<feature type="binding site" evidence="13">
    <location>
        <position position="791"/>
    </location>
    <ligand>
        <name>ATP</name>
        <dbReference type="ChEBI" id="CHEBI:30616"/>
    </ligand>
</feature>
<evidence type="ECO:0000256" key="6">
    <source>
        <dbReference type="ARBA" id="ARBA00022840"/>
    </source>
</evidence>
<feature type="binding site" evidence="13">
    <location>
        <position position="677"/>
    </location>
    <ligand>
        <name>ATP</name>
        <dbReference type="ChEBI" id="CHEBI:30616"/>
    </ligand>
</feature>
<organism evidence="19 20">
    <name type="scientific">Ichthyophthirius multifiliis</name>
    <name type="common">White spot disease agent</name>
    <name type="synonym">Ich</name>
    <dbReference type="NCBI Taxonomy" id="5932"/>
    <lineage>
        <taxon>Eukaryota</taxon>
        <taxon>Sar</taxon>
        <taxon>Alveolata</taxon>
        <taxon>Ciliophora</taxon>
        <taxon>Intramacronucleata</taxon>
        <taxon>Oligohymenophorea</taxon>
        <taxon>Hymenostomatida</taxon>
        <taxon>Ophryoglenina</taxon>
        <taxon>Ichthyophthirius</taxon>
    </lineage>
</organism>
<feature type="binding site" evidence="13">
    <location>
        <position position="679"/>
    </location>
    <ligand>
        <name>ATP</name>
        <dbReference type="ChEBI" id="CHEBI:30616"/>
    </ligand>
</feature>
<evidence type="ECO:0000256" key="8">
    <source>
        <dbReference type="ARBA" id="ARBA00022967"/>
    </source>
</evidence>
<dbReference type="InParanoid" id="G0QNX2"/>
<feature type="transmembrane region" description="Helical" evidence="15">
    <location>
        <begin position="985"/>
        <end position="1003"/>
    </location>
</feature>
<dbReference type="OrthoDB" id="377733at2759"/>
<dbReference type="InterPro" id="IPR018303">
    <property type="entry name" value="ATPase_P-typ_P_site"/>
</dbReference>
<feature type="binding site" evidence="14">
    <location>
        <position position="389"/>
    </location>
    <ligand>
        <name>Mg(2+)</name>
        <dbReference type="ChEBI" id="CHEBI:18420"/>
    </ligand>
</feature>
<feature type="transmembrane region" description="Helical" evidence="15">
    <location>
        <begin position="952"/>
        <end position="973"/>
    </location>
</feature>
<dbReference type="InterPro" id="IPR008250">
    <property type="entry name" value="ATPase_P-typ_transduc_dom_A_sf"/>
</dbReference>
<dbReference type="PANTHER" id="PTHR24092:SF150">
    <property type="entry name" value="PHOSPHOLIPID-TRANSPORTING ATPASE"/>
    <property type="match status" value="1"/>
</dbReference>
<dbReference type="InterPro" id="IPR036412">
    <property type="entry name" value="HAD-like_sf"/>
</dbReference>
<keyword evidence="19" id="KW-0378">Hydrolase</keyword>
<feature type="transmembrane region" description="Helical" evidence="15">
    <location>
        <begin position="43"/>
        <end position="62"/>
    </location>
</feature>
<feature type="domain" description="P-type ATPase N-terminal" evidence="17">
    <location>
        <begin position="13"/>
        <end position="63"/>
    </location>
</feature>
<dbReference type="Proteomes" id="UP000008983">
    <property type="component" value="Unassembled WGS sequence"/>
</dbReference>
<reference evidence="19 20" key="1">
    <citation type="submission" date="2011-07" db="EMBL/GenBank/DDBJ databases">
        <authorList>
            <person name="Coyne R."/>
            <person name="Brami D."/>
            <person name="Johnson J."/>
            <person name="Hostetler J."/>
            <person name="Hannick L."/>
            <person name="Clark T."/>
            <person name="Cassidy-Hanley D."/>
            <person name="Inman J."/>
        </authorList>
    </citation>
    <scope>NUCLEOTIDE SEQUENCE [LARGE SCALE GENOMIC DNA]</scope>
    <source>
        <strain evidence="19 20">G5</strain>
    </source>
</reference>
<feature type="coiled-coil region" evidence="16">
    <location>
        <begin position="708"/>
        <end position="740"/>
    </location>
</feature>
<keyword evidence="3 15" id="KW-0812">Transmembrane</keyword>
<keyword evidence="7 14" id="KW-0460">Magnesium</keyword>
<gene>
    <name evidence="19" type="ORF">IMG5_062090</name>
</gene>
<keyword evidence="6 13" id="KW-0067">ATP-binding</keyword>
<evidence type="ECO:0000256" key="2">
    <source>
        <dbReference type="ARBA" id="ARBA00008109"/>
    </source>
</evidence>
<dbReference type="FunFam" id="3.40.50.1000:FF:000014">
    <property type="entry name" value="Phospholipid-transporting ATPase"/>
    <property type="match status" value="1"/>
</dbReference>
<feature type="binding site" evidence="13">
    <location>
        <position position="523"/>
    </location>
    <ligand>
        <name>ATP</name>
        <dbReference type="ChEBI" id="CHEBI:30616"/>
    </ligand>
</feature>
<dbReference type="NCBIfam" id="TIGR01652">
    <property type="entry name" value="ATPase-Plipid"/>
    <property type="match status" value="1"/>
</dbReference>
<feature type="binding site" evidence="13">
    <location>
        <position position="387"/>
    </location>
    <ligand>
        <name>ATP</name>
        <dbReference type="ChEBI" id="CHEBI:30616"/>
    </ligand>
</feature>
<feature type="transmembrane region" description="Helical" evidence="15">
    <location>
        <begin position="68"/>
        <end position="86"/>
    </location>
</feature>
<dbReference type="Gene3D" id="2.70.150.10">
    <property type="entry name" value="Calcium-transporting ATPase, cytoplasmic transduction domain A"/>
    <property type="match status" value="1"/>
</dbReference>
<dbReference type="GO" id="GO:0016887">
    <property type="term" value="F:ATP hydrolysis activity"/>
    <property type="evidence" value="ECO:0007669"/>
    <property type="project" value="InterPro"/>
</dbReference>
<dbReference type="GO" id="GO:0000287">
    <property type="term" value="F:magnesium ion binding"/>
    <property type="evidence" value="ECO:0007669"/>
    <property type="project" value="UniProtKB-UniRule"/>
</dbReference>
<sequence>MLERQIINNIIETKKYNTNKIATSKYTYLNFVPKNIQEQFKKLANIYFLIIGFLQIIQEISISQGQPVIFLPLFVILCISALKDLLEDLKRHKSDDEENKRLILVYRKEAWIQIHWQDLIVGEIIKVMKDEYIPADIICLFSSDQARTCYIETKNLDGETNLKRKVVDKDLQNYGSIEILQAKLQFNLEKPNPYLYNFQGEYFKDESLKQGSQVPLDINNFILRGSSLRNTHYIIGITAYTGNDTKIMLNSIKARPKKSKVERKMNFFIACIFILQILICLGNSIYSLIWFMKNKKYLINYLGLSSTDKLDNSMFHLFLIQWGTWILIFTNFVPISLIVTLEMVRFFQGIIIQKDQQTFSLVNDIQCSVQSSSLNEELGQVEYVFSDKTGTLTNNVMNFKCLTINGISYGEKNNLSQKQLNQLKQVTNVQFKDNSLFQDLESKDSQSQHIIQSILMLSVCHTVIVENTSSGSQFNASSPDELALINFAKFCGFEYIGVDEENIIKVKQGEQIHKFKLLHVLEFNSSRKRMSLIVQNQQGQIVLYCKGADNIIFSRLDQKNNNELSISQTKQNINKYFFLFVNFLLIYFSSYAKIGLRTLVLAQRFISQDYYEKWNEEYNKALCLLTNRQEKLEEIQNQIEQNLMLLGATAIDDMLQDDVASTIQSMKQAGIKVWVLTGDKVESAISIAFSCQLLNTELKQLTIDGQNQVEVEKQLKDFHKEVESEKEQFQKQNLKNLNKQNINKITLQIAVIITGDALIHSMADKELQKLLIQICSVSKVVLACRVSPKQKQEIVTLVRSHQKKVTTLAIGDGANDVNMINAAHVGIGIKGKEGQQAARASDFSVGEFKILLPLLFNHGRECYRRNTVLICYNFYKNMILVLPQWWYGFITGFSGSSLYDPWIYQLYNLCYTSLPIVIYAVFDEEFSAYYLQYNPSLYIQGIKGTLFNQKIFWEWILLGIWHALICSIASFGIMEQSFQLEGKQFFFAISGIVSFGASVLLGNSKVMLISNTHTIASILCIFGSILFFIMNHAFASTVFSSQDIYNTFNNAYNTPYFWLCYIFILALTISIDAGFERWSQYEQGRMNINFSKKKYNNNRSQAQIL</sequence>
<evidence type="ECO:0000256" key="9">
    <source>
        <dbReference type="ARBA" id="ARBA00022989"/>
    </source>
</evidence>
<evidence type="ECO:0000256" key="7">
    <source>
        <dbReference type="ARBA" id="ARBA00022842"/>
    </source>
</evidence>
<feature type="binding site" evidence="13">
    <location>
        <position position="678"/>
    </location>
    <ligand>
        <name>ATP</name>
        <dbReference type="ChEBI" id="CHEBI:30616"/>
    </ligand>
</feature>
<dbReference type="GO" id="GO:0005886">
    <property type="term" value="C:plasma membrane"/>
    <property type="evidence" value="ECO:0007669"/>
    <property type="project" value="TreeGrafter"/>
</dbReference>
<feature type="binding site" evidence="14">
    <location>
        <position position="816"/>
    </location>
    <ligand>
        <name>Mg(2+)</name>
        <dbReference type="ChEBI" id="CHEBI:18420"/>
    </ligand>
</feature>
<dbReference type="GO" id="GO:0045332">
    <property type="term" value="P:phospholipid translocation"/>
    <property type="evidence" value="ECO:0007669"/>
    <property type="project" value="TreeGrafter"/>
</dbReference>
<dbReference type="OMA" id="QALRCGR"/>
<protein>
    <recommendedName>
        <fullName evidence="15">Phospholipid-transporting ATPase</fullName>
        <ecNumber evidence="15">7.6.2.1</ecNumber>
    </recommendedName>
</protein>
<dbReference type="Gene3D" id="3.40.1110.10">
    <property type="entry name" value="Calcium-transporting ATPase, cytoplasmic domain N"/>
    <property type="match status" value="1"/>
</dbReference>
<dbReference type="GeneID" id="14909258"/>
<accession>G0QNX2</accession>
<feature type="binding site" evidence="13">
    <location>
        <position position="388"/>
    </location>
    <ligand>
        <name>ATP</name>
        <dbReference type="ChEBI" id="CHEBI:30616"/>
    </ligand>
</feature>
<feature type="transmembrane region" description="Helical" evidence="15">
    <location>
        <begin position="1015"/>
        <end position="1035"/>
    </location>
</feature>
<dbReference type="SFLD" id="SFLDF00027">
    <property type="entry name" value="p-type_atpase"/>
    <property type="match status" value="1"/>
</dbReference>
<dbReference type="InterPro" id="IPR044492">
    <property type="entry name" value="P_typ_ATPase_HD_dom"/>
</dbReference>
<dbReference type="Pfam" id="PF16212">
    <property type="entry name" value="PhoLip_ATPase_C"/>
    <property type="match status" value="1"/>
</dbReference>
<evidence type="ECO:0000256" key="5">
    <source>
        <dbReference type="ARBA" id="ARBA00022741"/>
    </source>
</evidence>
<evidence type="ECO:0000256" key="16">
    <source>
        <dbReference type="SAM" id="Coils"/>
    </source>
</evidence>
<dbReference type="EMBL" id="GL983512">
    <property type="protein sequence ID" value="EGR33087.1"/>
    <property type="molecule type" value="Genomic_DNA"/>
</dbReference>
<feature type="transmembrane region" description="Helical" evidence="15">
    <location>
        <begin position="267"/>
        <end position="292"/>
    </location>
</feature>
<feature type="binding site" evidence="14">
    <location>
        <position position="812"/>
    </location>
    <ligand>
        <name>Mg(2+)</name>
        <dbReference type="ChEBI" id="CHEBI:18420"/>
    </ligand>
</feature>
<feature type="transmembrane region" description="Helical" evidence="15">
    <location>
        <begin position="1055"/>
        <end position="1075"/>
    </location>
</feature>
<dbReference type="InterPro" id="IPR006539">
    <property type="entry name" value="P-type_ATPase_IV"/>
</dbReference>
<dbReference type="InterPro" id="IPR032630">
    <property type="entry name" value="P_typ_ATPase_c"/>
</dbReference>
<evidence type="ECO:0000259" key="17">
    <source>
        <dbReference type="Pfam" id="PF16209"/>
    </source>
</evidence>
<comment type="cofactor">
    <cofactor evidence="14">
        <name>Mg(2+)</name>
        <dbReference type="ChEBI" id="CHEBI:18420"/>
    </cofactor>
</comment>
<evidence type="ECO:0000313" key="19">
    <source>
        <dbReference type="EMBL" id="EGR33087.1"/>
    </source>
</evidence>
<feature type="binding site" evidence="13">
    <location>
        <position position="815"/>
    </location>
    <ligand>
        <name>ATP</name>
        <dbReference type="ChEBI" id="CHEBI:30616"/>
    </ligand>
</feature>
<keyword evidence="20" id="KW-1185">Reference proteome</keyword>
<dbReference type="EC" id="7.6.2.1" evidence="15"/>
<keyword evidence="9 15" id="KW-1133">Transmembrane helix</keyword>
<dbReference type="InterPro" id="IPR023299">
    <property type="entry name" value="ATPase_P-typ_cyto_dom_N"/>
</dbReference>
<feature type="binding site" evidence="13">
    <location>
        <position position="546"/>
    </location>
    <ligand>
        <name>ATP</name>
        <dbReference type="ChEBI" id="CHEBI:30616"/>
    </ligand>
</feature>
<dbReference type="InterPro" id="IPR032631">
    <property type="entry name" value="P-type_ATPase_N"/>
</dbReference>
<evidence type="ECO:0000256" key="11">
    <source>
        <dbReference type="ARBA" id="ARBA00034036"/>
    </source>
</evidence>
<comment type="catalytic activity">
    <reaction evidence="11 15">
        <text>ATP + H2O + phospholipidSide 1 = ADP + phosphate + phospholipidSide 2.</text>
        <dbReference type="EC" id="7.6.2.1"/>
    </reaction>
</comment>
<dbReference type="SUPFAM" id="SSF81665">
    <property type="entry name" value="Calcium ATPase, transmembrane domain M"/>
    <property type="match status" value="1"/>
</dbReference>
<feature type="binding site" evidence="13">
    <location>
        <position position="481"/>
    </location>
    <ligand>
        <name>ATP</name>
        <dbReference type="ChEBI" id="CHEBI:30616"/>
    </ligand>
</feature>
<evidence type="ECO:0000313" key="20">
    <source>
        <dbReference type="Proteomes" id="UP000008983"/>
    </source>
</evidence>
<comment type="subcellular location">
    <subcellularLocation>
        <location evidence="1 15">Membrane</location>
        <topology evidence="1 15">Multi-pass membrane protein</topology>
    </subcellularLocation>
</comment>
<dbReference type="PROSITE" id="PS00154">
    <property type="entry name" value="ATPASE_E1_E2"/>
    <property type="match status" value="1"/>
</dbReference>
<evidence type="ECO:0000256" key="12">
    <source>
        <dbReference type="PIRSR" id="PIRSR606539-1"/>
    </source>
</evidence>
<dbReference type="RefSeq" id="XP_004037073.1">
    <property type="nucleotide sequence ID" value="XM_004037025.1"/>
</dbReference>
<evidence type="ECO:0000259" key="18">
    <source>
        <dbReference type="Pfam" id="PF16212"/>
    </source>
</evidence>
<proteinExistence type="inferred from homology"/>
<dbReference type="InterPro" id="IPR023298">
    <property type="entry name" value="ATPase_P-typ_TM_dom_sf"/>
</dbReference>
<dbReference type="PRINTS" id="PR00119">
    <property type="entry name" value="CATATPASE"/>
</dbReference>
<dbReference type="GO" id="GO:0140326">
    <property type="term" value="F:ATPase-coupled intramembrane lipid transporter activity"/>
    <property type="evidence" value="ECO:0007669"/>
    <property type="project" value="UniProtKB-EC"/>
</dbReference>
<dbReference type="PANTHER" id="PTHR24092">
    <property type="entry name" value="PROBABLE PHOSPHOLIPID-TRANSPORTING ATPASE"/>
    <property type="match status" value="1"/>
</dbReference>